<dbReference type="InterPro" id="IPR058163">
    <property type="entry name" value="LysR-type_TF_proteobact-type"/>
</dbReference>
<evidence type="ECO:0000256" key="3">
    <source>
        <dbReference type="ARBA" id="ARBA00023125"/>
    </source>
</evidence>
<dbReference type="GO" id="GO:0043565">
    <property type="term" value="F:sequence-specific DNA binding"/>
    <property type="evidence" value="ECO:0007669"/>
    <property type="project" value="TreeGrafter"/>
</dbReference>
<evidence type="ECO:0000256" key="4">
    <source>
        <dbReference type="ARBA" id="ARBA00023163"/>
    </source>
</evidence>
<dbReference type="Gene3D" id="1.10.10.10">
    <property type="entry name" value="Winged helix-like DNA-binding domain superfamily/Winged helix DNA-binding domain"/>
    <property type="match status" value="1"/>
</dbReference>
<dbReference type="PRINTS" id="PR00039">
    <property type="entry name" value="HTHLYSR"/>
</dbReference>
<reference evidence="7" key="1">
    <citation type="submission" date="2017-04" db="EMBL/GenBank/DDBJ databases">
        <authorList>
            <person name="Varghese N."/>
            <person name="Submissions S."/>
        </authorList>
    </citation>
    <scope>NUCLEOTIDE SEQUENCE [LARGE SCALE GENOMIC DNA]</scope>
    <source>
        <strain evidence="7">DSM 23072</strain>
    </source>
</reference>
<comment type="similarity">
    <text evidence="1">Belongs to the LysR transcriptional regulatory family.</text>
</comment>
<dbReference type="FunFam" id="1.10.10.10:FF:000001">
    <property type="entry name" value="LysR family transcriptional regulator"/>
    <property type="match status" value="1"/>
</dbReference>
<dbReference type="PANTHER" id="PTHR30537">
    <property type="entry name" value="HTH-TYPE TRANSCRIPTIONAL REGULATOR"/>
    <property type="match status" value="1"/>
</dbReference>
<dbReference type="STRING" id="1122938.SAMN05660772_01281"/>
<evidence type="ECO:0000256" key="2">
    <source>
        <dbReference type="ARBA" id="ARBA00023015"/>
    </source>
</evidence>
<protein>
    <submittedName>
        <fullName evidence="6">Transcriptional regulator, LysR family</fullName>
    </submittedName>
</protein>
<organism evidence="6 7">
    <name type="scientific">Pasteurella testudinis DSM 23072</name>
    <dbReference type="NCBI Taxonomy" id="1122938"/>
    <lineage>
        <taxon>Bacteria</taxon>
        <taxon>Pseudomonadati</taxon>
        <taxon>Pseudomonadota</taxon>
        <taxon>Gammaproteobacteria</taxon>
        <taxon>Pasteurellales</taxon>
        <taxon>Pasteurellaceae</taxon>
        <taxon>Pasteurella</taxon>
    </lineage>
</organism>
<dbReference type="Gene3D" id="3.40.190.290">
    <property type="match status" value="1"/>
</dbReference>
<feature type="domain" description="HTH lysR-type" evidence="5">
    <location>
        <begin position="1"/>
        <end position="61"/>
    </location>
</feature>
<keyword evidence="4" id="KW-0804">Transcription</keyword>
<keyword evidence="2" id="KW-0805">Transcription regulation</keyword>
<proteinExistence type="inferred from homology"/>
<dbReference type="PROSITE" id="PS50931">
    <property type="entry name" value="HTH_LYSR"/>
    <property type="match status" value="1"/>
</dbReference>
<dbReference type="SUPFAM" id="SSF53850">
    <property type="entry name" value="Periplasmic binding protein-like II"/>
    <property type="match status" value="1"/>
</dbReference>
<dbReference type="GO" id="GO:0006351">
    <property type="term" value="P:DNA-templated transcription"/>
    <property type="evidence" value="ECO:0007669"/>
    <property type="project" value="TreeGrafter"/>
</dbReference>
<dbReference type="InterPro" id="IPR000847">
    <property type="entry name" value="LysR_HTH_N"/>
</dbReference>
<dbReference type="InterPro" id="IPR036390">
    <property type="entry name" value="WH_DNA-bd_sf"/>
</dbReference>
<gene>
    <name evidence="6" type="ORF">SAMN05660772_01281</name>
</gene>
<dbReference type="PANTHER" id="PTHR30537:SF1">
    <property type="entry name" value="HTH-TYPE TRANSCRIPTIONAL REGULATOR PGRR"/>
    <property type="match status" value="1"/>
</dbReference>
<dbReference type="Proteomes" id="UP000192408">
    <property type="component" value="Unassembled WGS sequence"/>
</dbReference>
<evidence type="ECO:0000259" key="5">
    <source>
        <dbReference type="PROSITE" id="PS50931"/>
    </source>
</evidence>
<evidence type="ECO:0000256" key="1">
    <source>
        <dbReference type="ARBA" id="ARBA00009437"/>
    </source>
</evidence>
<dbReference type="RefSeq" id="WP_084257904.1">
    <property type="nucleotide sequence ID" value="NZ_FWWV01000057.1"/>
</dbReference>
<dbReference type="SUPFAM" id="SSF46785">
    <property type="entry name" value="Winged helix' DNA-binding domain"/>
    <property type="match status" value="1"/>
</dbReference>
<evidence type="ECO:0000313" key="7">
    <source>
        <dbReference type="Proteomes" id="UP000192408"/>
    </source>
</evidence>
<dbReference type="AlphaFoldDB" id="A0A1W1V6K2"/>
<dbReference type="EMBL" id="FWWV01000057">
    <property type="protein sequence ID" value="SMB89069.1"/>
    <property type="molecule type" value="Genomic_DNA"/>
</dbReference>
<name>A0A1W1V6K2_9PAST</name>
<evidence type="ECO:0000313" key="6">
    <source>
        <dbReference type="EMBL" id="SMB89069.1"/>
    </source>
</evidence>
<keyword evidence="3" id="KW-0238">DNA-binding</keyword>
<dbReference type="Pfam" id="PF00126">
    <property type="entry name" value="HTH_1"/>
    <property type="match status" value="1"/>
</dbReference>
<dbReference type="GO" id="GO:0003700">
    <property type="term" value="F:DNA-binding transcription factor activity"/>
    <property type="evidence" value="ECO:0007669"/>
    <property type="project" value="InterPro"/>
</dbReference>
<dbReference type="InterPro" id="IPR036388">
    <property type="entry name" value="WH-like_DNA-bd_sf"/>
</dbReference>
<dbReference type="InterPro" id="IPR005119">
    <property type="entry name" value="LysR_subst-bd"/>
</dbReference>
<accession>A0A1W1V6K2</accession>
<dbReference type="Pfam" id="PF03466">
    <property type="entry name" value="LysR_substrate"/>
    <property type="match status" value="1"/>
</dbReference>
<keyword evidence="7" id="KW-1185">Reference proteome</keyword>
<sequence>MNSAIFGQLTVFHTIVREGNIAAAARKLHISATAVSKSLKLLEQQLGLPLFVRNTRSIKLTEAGRLLHGQTAHSLHNLEQAFDQVRELAQTPSGHIKITVSRLAYHAALRPLFAEFCQSYPQILLEVSLNDGTIDILAEEFDLGIRFGDQIDEGMVARKLLAPMREGLFASPAYLARHGTPACIDDLQQHKLIGYRLMTSKSLLPLRLIEQAEPVCVTMPLALICNDINMVNDAVCRHLGIGRIFEPLYRQEADKTMLVPVLEPHWYTYPPTYLYYLKNSTQARKINVLVDFLLARTESATPH</sequence>